<name>A0ABP1EVN5_9FLAO</name>
<protein>
    <recommendedName>
        <fullName evidence="3">Bacteriocin-like protein</fullName>
    </recommendedName>
</protein>
<sequence length="76" mass="8289">MKEDILKQIKATVLSKKETKTIVGGYDGSFTGSCSFIICGGIGNTAGWAYKQGCPTTSSGRRLYVYKPNPSLFCWQ</sequence>
<evidence type="ECO:0000313" key="2">
    <source>
        <dbReference type="Proteomes" id="UP001497416"/>
    </source>
</evidence>
<proteinExistence type="predicted"/>
<dbReference type="Proteomes" id="UP001497416">
    <property type="component" value="Unassembled WGS sequence"/>
</dbReference>
<dbReference type="EMBL" id="CAXIXY010000005">
    <property type="protein sequence ID" value="CAL2089098.1"/>
    <property type="molecule type" value="Genomic_DNA"/>
</dbReference>
<organism evidence="1 2">
    <name type="scientific">Tenacibaculum platacis</name>
    <dbReference type="NCBI Taxonomy" id="3137852"/>
    <lineage>
        <taxon>Bacteria</taxon>
        <taxon>Pseudomonadati</taxon>
        <taxon>Bacteroidota</taxon>
        <taxon>Flavobacteriia</taxon>
        <taxon>Flavobacteriales</taxon>
        <taxon>Flavobacteriaceae</taxon>
        <taxon>Tenacibaculum</taxon>
    </lineage>
</organism>
<keyword evidence="2" id="KW-1185">Reference proteome</keyword>
<accession>A0ABP1EVN5</accession>
<evidence type="ECO:0000313" key="1">
    <source>
        <dbReference type="EMBL" id="CAL2089098.1"/>
    </source>
</evidence>
<evidence type="ECO:0008006" key="3">
    <source>
        <dbReference type="Google" id="ProtNLM"/>
    </source>
</evidence>
<reference evidence="1 2" key="1">
    <citation type="submission" date="2024-05" db="EMBL/GenBank/DDBJ databases">
        <authorList>
            <person name="Duchaud E."/>
        </authorList>
    </citation>
    <scope>NUCLEOTIDE SEQUENCE [LARGE SCALE GENOMIC DNA]</scope>
    <source>
        <strain evidence="1">Ena-SAMPLE-TAB-13-05-2024-13:56:06:370-140302</strain>
    </source>
</reference>
<comment type="caution">
    <text evidence="1">The sequence shown here is derived from an EMBL/GenBank/DDBJ whole genome shotgun (WGS) entry which is preliminary data.</text>
</comment>
<gene>
    <name evidence="1" type="ORF">T190607A01A_30251</name>
</gene>
<dbReference type="RefSeq" id="WP_348712629.1">
    <property type="nucleotide sequence ID" value="NZ_CAXIXW010000012.1"/>
</dbReference>